<name>A0A7S2UCH1_9STRA</name>
<evidence type="ECO:0000313" key="1">
    <source>
        <dbReference type="EMBL" id="CAD9813522.1"/>
    </source>
</evidence>
<organism evidence="1">
    <name type="scientific">Attheya septentrionalis</name>
    <dbReference type="NCBI Taxonomy" id="420275"/>
    <lineage>
        <taxon>Eukaryota</taxon>
        <taxon>Sar</taxon>
        <taxon>Stramenopiles</taxon>
        <taxon>Ochrophyta</taxon>
        <taxon>Bacillariophyta</taxon>
        <taxon>Coscinodiscophyceae</taxon>
        <taxon>Chaetocerotophycidae</taxon>
        <taxon>Chaetocerotales</taxon>
        <taxon>Attheyaceae</taxon>
        <taxon>Attheya</taxon>
    </lineage>
</organism>
<proteinExistence type="predicted"/>
<reference evidence="1" key="1">
    <citation type="submission" date="2021-01" db="EMBL/GenBank/DDBJ databases">
        <authorList>
            <person name="Corre E."/>
            <person name="Pelletier E."/>
            <person name="Niang G."/>
            <person name="Scheremetjew M."/>
            <person name="Finn R."/>
            <person name="Kale V."/>
            <person name="Holt S."/>
            <person name="Cochrane G."/>
            <person name="Meng A."/>
            <person name="Brown T."/>
            <person name="Cohen L."/>
        </authorList>
    </citation>
    <scope>NUCLEOTIDE SEQUENCE</scope>
    <source>
        <strain evidence="1">CCMP2084</strain>
    </source>
</reference>
<sequence>MATEAIAALVDVKDEQGNMLGRVNPGDTKTQALERVGRSGRLFDKNSLGLLGQDHITLEKGPYLFKEEIPPQQNVRYRSTFHGLKRNAAVLEKVGGIDFEGLIENDHAAALECISKLPYSGRFPDSSYCSPYTFGATYNEEVTKKLLRNAKNEIISSMRSAGPQPQDGDSRSPLVIGLRLGSGCGKTHLLLNAPAWLGSTGFHVTYNQGQDLAMDRKKPKQAILLRILLRSHGVSNLGCAVFLNSEQTSQWFLACNEFTLIKLVVYRLKELRTSIVIGVDELRNLSGDAGAHQDAVRLTASVLGQLVADFYKETSQPCTILLSSLTATSFTSVSDRRLKMIEPPKFDEGTIDFIIRGANGEGGVDVKQKAAILGCSGYHIRSIVQSAETYLRIGGAISTVKGILNQTVDRMKTNISTTDYHLVRKYIVEACRSGTVPGLDNVAVELLVDGKGALPPAIVCLVCGQPAGNIFENTFHTDAPTQLEMTAMQYDLFRAQYELPVIPTSMTVVADNDDATWFNDLRFCNAYEQKSESLLKTEKGGNLVSTGLLLCRGAY</sequence>
<protein>
    <submittedName>
        <fullName evidence="1">Uncharacterized protein</fullName>
    </submittedName>
</protein>
<gene>
    <name evidence="1" type="ORF">ASEP1449_LOCUS5347</name>
</gene>
<dbReference type="EMBL" id="HBHQ01008008">
    <property type="protein sequence ID" value="CAD9813522.1"/>
    <property type="molecule type" value="Transcribed_RNA"/>
</dbReference>
<dbReference type="AlphaFoldDB" id="A0A7S2UCH1"/>
<accession>A0A7S2UCH1</accession>